<keyword evidence="8" id="KW-0626">Porin</keyword>
<feature type="signal peptide" evidence="11">
    <location>
        <begin position="1"/>
        <end position="21"/>
    </location>
</feature>
<name>A0A4P6L2U5_9BURK</name>
<dbReference type="KEGG" id="plue:EWM63_24245"/>
<dbReference type="CDD" id="cd00342">
    <property type="entry name" value="gram_neg_porins"/>
    <property type="match status" value="1"/>
</dbReference>
<proteinExistence type="predicted"/>
<evidence type="ECO:0000256" key="10">
    <source>
        <dbReference type="ARBA" id="ARBA00023237"/>
    </source>
</evidence>
<sequence length="374" mass="39634">MSVLHKGVAAAWALMALPAVAQSQVSVFGLVDAGVAVNKLAGSGARKLYVTSGSMTTSQFGVRGTEDLGGGAKAYFEISSFFSMKNGSIIGGTNQQNLFGRSAFVGISSPGLGAIDIGRGNNPSFLPTLQFNAFGNSGGWGPLWHATYFNFTQYPSFAGVDGLIHDTAWDGQVHYTSPKLAGATVNLHYAPGEIAGRRGVANWGANVLFHRGPLGLAAYYQNTEVQSSGGATADWYSKPFEANGVLVPANASTKSYFAGASYDFGVLKAFATWQRSRQEISRIHARTAQASVAIPAGGGRILAEYARTRYAGPSSPVSSTSPASRTETLLQEAVIGYDYHLSRRTDVYANYLRSRNSQARPDGYTAGVGIRHQF</sequence>
<dbReference type="Gene3D" id="2.40.160.10">
    <property type="entry name" value="Porin"/>
    <property type="match status" value="1"/>
</dbReference>
<keyword evidence="6 11" id="KW-0732">Signal</keyword>
<dbReference type="InterPro" id="IPR023614">
    <property type="entry name" value="Porin_dom_sf"/>
</dbReference>
<comment type="subcellular location">
    <subcellularLocation>
        <location evidence="1">Cell outer membrane</location>
        <topology evidence="1">Multi-pass membrane protein</topology>
    </subcellularLocation>
</comment>
<evidence type="ECO:0000256" key="3">
    <source>
        <dbReference type="ARBA" id="ARBA00022448"/>
    </source>
</evidence>
<dbReference type="InterPro" id="IPR033900">
    <property type="entry name" value="Gram_neg_porin_domain"/>
</dbReference>
<dbReference type="PANTHER" id="PTHR34501:SF9">
    <property type="entry name" value="MAJOR OUTER MEMBRANE PROTEIN P.IA"/>
    <property type="match status" value="1"/>
</dbReference>
<evidence type="ECO:0000256" key="11">
    <source>
        <dbReference type="SAM" id="SignalP"/>
    </source>
</evidence>
<keyword evidence="5" id="KW-0812">Transmembrane</keyword>
<evidence type="ECO:0000256" key="8">
    <source>
        <dbReference type="ARBA" id="ARBA00023114"/>
    </source>
</evidence>
<dbReference type="PANTHER" id="PTHR34501">
    <property type="entry name" value="PROTEIN YDDL-RELATED"/>
    <property type="match status" value="1"/>
</dbReference>
<dbReference type="GO" id="GO:0009279">
    <property type="term" value="C:cell outer membrane"/>
    <property type="evidence" value="ECO:0007669"/>
    <property type="project" value="UniProtKB-SubCell"/>
</dbReference>
<evidence type="ECO:0000256" key="1">
    <source>
        <dbReference type="ARBA" id="ARBA00004571"/>
    </source>
</evidence>
<evidence type="ECO:0000256" key="7">
    <source>
        <dbReference type="ARBA" id="ARBA00023065"/>
    </source>
</evidence>
<evidence type="ECO:0000256" key="5">
    <source>
        <dbReference type="ARBA" id="ARBA00022692"/>
    </source>
</evidence>
<keyword evidence="3" id="KW-0813">Transport</keyword>
<evidence type="ECO:0000256" key="2">
    <source>
        <dbReference type="ARBA" id="ARBA00011233"/>
    </source>
</evidence>
<feature type="domain" description="Porin" evidence="12">
    <location>
        <begin position="9"/>
        <end position="357"/>
    </location>
</feature>
<evidence type="ECO:0000313" key="13">
    <source>
        <dbReference type="EMBL" id="QBE65709.1"/>
    </source>
</evidence>
<keyword evidence="9" id="KW-0472">Membrane</keyword>
<organism evidence="13 14">
    <name type="scientific">Pseudoduganella lutea</name>
    <dbReference type="NCBI Taxonomy" id="321985"/>
    <lineage>
        <taxon>Bacteria</taxon>
        <taxon>Pseudomonadati</taxon>
        <taxon>Pseudomonadota</taxon>
        <taxon>Betaproteobacteria</taxon>
        <taxon>Burkholderiales</taxon>
        <taxon>Oxalobacteraceae</taxon>
        <taxon>Telluria group</taxon>
        <taxon>Pseudoduganella</taxon>
    </lineage>
</organism>
<feature type="chain" id="PRO_5020851634" evidence="11">
    <location>
        <begin position="22"/>
        <end position="374"/>
    </location>
</feature>
<evidence type="ECO:0000313" key="14">
    <source>
        <dbReference type="Proteomes" id="UP000290637"/>
    </source>
</evidence>
<dbReference type="Pfam" id="PF13609">
    <property type="entry name" value="Porin_4"/>
    <property type="match status" value="1"/>
</dbReference>
<dbReference type="GO" id="GO:0046930">
    <property type="term" value="C:pore complex"/>
    <property type="evidence" value="ECO:0007669"/>
    <property type="project" value="UniProtKB-KW"/>
</dbReference>
<dbReference type="Proteomes" id="UP000290637">
    <property type="component" value="Chromosome"/>
</dbReference>
<accession>A0A4P6L2U5</accession>
<comment type="subunit">
    <text evidence="2">Homotrimer.</text>
</comment>
<dbReference type="AlphaFoldDB" id="A0A4P6L2U5"/>
<evidence type="ECO:0000256" key="9">
    <source>
        <dbReference type="ARBA" id="ARBA00023136"/>
    </source>
</evidence>
<keyword evidence="14" id="KW-1185">Reference proteome</keyword>
<dbReference type="InterPro" id="IPR050298">
    <property type="entry name" value="Gram-neg_bact_OMP"/>
</dbReference>
<evidence type="ECO:0000259" key="12">
    <source>
        <dbReference type="Pfam" id="PF13609"/>
    </source>
</evidence>
<protein>
    <submittedName>
        <fullName evidence="13">Porin</fullName>
    </submittedName>
</protein>
<evidence type="ECO:0000256" key="4">
    <source>
        <dbReference type="ARBA" id="ARBA00022452"/>
    </source>
</evidence>
<gene>
    <name evidence="13" type="ORF">EWM63_24245</name>
</gene>
<keyword evidence="10" id="KW-0998">Cell outer membrane</keyword>
<reference evidence="13 14" key="1">
    <citation type="submission" date="2019-02" db="EMBL/GenBank/DDBJ databases">
        <title>Draft Genome Sequences of Six Type Strains of the Genus Massilia.</title>
        <authorList>
            <person name="Miess H."/>
            <person name="Frediansyhah A."/>
            <person name="Gross H."/>
        </authorList>
    </citation>
    <scope>NUCLEOTIDE SEQUENCE [LARGE SCALE GENOMIC DNA]</scope>
    <source>
        <strain evidence="13 14">DSM 17473</strain>
    </source>
</reference>
<keyword evidence="4" id="KW-1134">Transmembrane beta strand</keyword>
<keyword evidence="7" id="KW-0406">Ion transport</keyword>
<dbReference type="EMBL" id="CP035913">
    <property type="protein sequence ID" value="QBE65709.1"/>
    <property type="molecule type" value="Genomic_DNA"/>
</dbReference>
<dbReference type="GO" id="GO:0006811">
    <property type="term" value="P:monoatomic ion transport"/>
    <property type="evidence" value="ECO:0007669"/>
    <property type="project" value="UniProtKB-KW"/>
</dbReference>
<dbReference type="GO" id="GO:0015288">
    <property type="term" value="F:porin activity"/>
    <property type="evidence" value="ECO:0007669"/>
    <property type="project" value="UniProtKB-KW"/>
</dbReference>
<evidence type="ECO:0000256" key="6">
    <source>
        <dbReference type="ARBA" id="ARBA00022729"/>
    </source>
</evidence>
<dbReference type="RefSeq" id="WP_130188818.1">
    <property type="nucleotide sequence ID" value="NZ_CP035913.1"/>
</dbReference>
<dbReference type="SUPFAM" id="SSF56935">
    <property type="entry name" value="Porins"/>
    <property type="match status" value="1"/>
</dbReference>
<dbReference type="OrthoDB" id="6975458at2"/>